<keyword evidence="3" id="KW-1185">Reference proteome</keyword>
<dbReference type="InterPro" id="IPR052957">
    <property type="entry name" value="Auxin_embryo_med"/>
</dbReference>
<protein>
    <submittedName>
        <fullName evidence="2">Conserved domain protein</fullName>
    </submittedName>
</protein>
<evidence type="ECO:0000313" key="2">
    <source>
        <dbReference type="EMBL" id="EGC85590.1"/>
    </source>
</evidence>
<dbReference type="PANTHER" id="PTHR32387:SF0">
    <property type="entry name" value="PROTEIN NO VEIN"/>
    <property type="match status" value="1"/>
</dbReference>
<proteinExistence type="predicted"/>
<evidence type="ECO:0000259" key="1">
    <source>
        <dbReference type="Pfam" id="PF25794"/>
    </source>
</evidence>
<dbReference type="NCBIfam" id="NF047352">
    <property type="entry name" value="P_loop_sacsin"/>
    <property type="match status" value="1"/>
</dbReference>
<dbReference type="AlphaFoldDB" id="F0H9C4"/>
<organism evidence="2 3">
    <name type="scientific">Prevotella denticola CRIS 18C-A</name>
    <dbReference type="NCBI Taxonomy" id="944557"/>
    <lineage>
        <taxon>Bacteria</taxon>
        <taxon>Pseudomonadati</taxon>
        <taxon>Bacteroidota</taxon>
        <taxon>Bacteroidia</taxon>
        <taxon>Bacteroidales</taxon>
        <taxon>Prevotellaceae</taxon>
        <taxon>Prevotella</taxon>
    </lineage>
</organism>
<dbReference type="SUPFAM" id="SSF55874">
    <property type="entry name" value="ATPase domain of HSP90 chaperone/DNA topoisomerase II/histidine kinase"/>
    <property type="match status" value="1"/>
</dbReference>
<dbReference type="Gene3D" id="3.30.565.10">
    <property type="entry name" value="Histidine kinase-like ATPase, C-terminal domain"/>
    <property type="match status" value="1"/>
</dbReference>
<gene>
    <name evidence="2" type="ORF">HMPREF9303_1680</name>
</gene>
<evidence type="ECO:0000313" key="3">
    <source>
        <dbReference type="Proteomes" id="UP000003155"/>
    </source>
</evidence>
<dbReference type="Proteomes" id="UP000003155">
    <property type="component" value="Unassembled WGS sequence"/>
</dbReference>
<feature type="non-terminal residue" evidence="2">
    <location>
        <position position="648"/>
    </location>
</feature>
<dbReference type="EMBL" id="AEXO01000096">
    <property type="protein sequence ID" value="EGC85590.1"/>
    <property type="molecule type" value="Genomic_DNA"/>
</dbReference>
<dbReference type="PANTHER" id="PTHR32387">
    <property type="entry name" value="WU:FJ29H11"/>
    <property type="match status" value="1"/>
</dbReference>
<reference evidence="2 3" key="1">
    <citation type="submission" date="2011-02" db="EMBL/GenBank/DDBJ databases">
        <authorList>
            <person name="Durkin A.S."/>
            <person name="Madupu R."/>
            <person name="Torralba M."/>
            <person name="Gillis M."/>
            <person name="Methe B."/>
            <person name="Sutton G."/>
            <person name="Nelson K.E."/>
        </authorList>
    </citation>
    <scope>NUCLEOTIDE SEQUENCE [LARGE SCALE GENOMIC DNA]</scope>
    <source>
        <strain evidence="2 3">CRIS 18C-A</strain>
    </source>
</reference>
<name>F0H9C4_9BACT</name>
<dbReference type="Pfam" id="PF25794">
    <property type="entry name" value="SACS"/>
    <property type="match status" value="1"/>
</dbReference>
<comment type="caution">
    <text evidence="2">The sequence shown here is derived from an EMBL/GenBank/DDBJ whole genome shotgun (WGS) entry which is preliminary data.</text>
</comment>
<feature type="domain" description="Sacsin/Nov" evidence="1">
    <location>
        <begin position="160"/>
        <end position="267"/>
    </location>
</feature>
<sequence length="648" mass="74704">MWNRRFDKQIDEFKTRTDKEVLEYLSNYWNITPNDKGVFTMVGKYKKADHKDKRGKEFANFEDIRNTEGDILYYPFGLGKVKLWTACNDKLEKQNIWRINVKLSPQKFRVENPFVVTLADTIFGIPSTNLRDKLSHEAQIRKIFKDTGFTERDAKNTVNALHNIMDDLYSNADDRFVYELLQNADDQPEDGQPVSVILQLLKEHLLFMHNGRVFDDNDVDSICSIGDSTKRKDKEKIGYKGIGFKSVFTGSDTVIINSGNYSFAFDKYSPVYGDLDMNNIPWQLKPIWQEKYRYPKEVRENEIFWKKRVGISLEIEEKDLAEYRMSIAKIFSHPIFLLFLKNVTNLEFDEGELHVRISKSNVGDILRIEKDGVVDSSWIVKDYPITIPQEVRDALQDDRNVPEKLKKGTMTQISFAAKVDDGKVVKMDNSVLYAYLPTSVNDFGFNFIVNADFLLAANREQLHVKKRWNQFLFGEIGKLLVDWVASLAKVIPSYLELLPINMLPEEESGTLSLSPYFNKSFAEALASTSFIGINGEESVKQDEIIIDKTGLSKIIGSELFLNILGSNKHLPSDSIDKSVFNNKIFEGIERITIDYAVLKMMGNNKLISWYQSAVEEKQTEFFKWLIEHKDQCAAIIKTIPIIKFGKEI</sequence>
<dbReference type="InterPro" id="IPR058210">
    <property type="entry name" value="SACS/Nov_dom"/>
</dbReference>
<accession>F0H9C4</accession>
<dbReference type="InterPro" id="IPR036890">
    <property type="entry name" value="HATPase_C_sf"/>
</dbReference>